<gene>
    <name evidence="11" type="ORF">B0A49_11856</name>
</gene>
<accession>A0A4U0VLM6</accession>
<comment type="caution">
    <text evidence="11">The sequence shown here is derived from an EMBL/GenBank/DDBJ whole genome shotgun (WGS) entry which is preliminary data.</text>
</comment>
<dbReference type="InterPro" id="IPR005637">
    <property type="entry name" value="TAP_C_dom"/>
</dbReference>
<dbReference type="InterPro" id="IPR002075">
    <property type="entry name" value="NTF2_dom"/>
</dbReference>
<dbReference type="STRING" id="331657.A0A4U0VLM6"/>
<dbReference type="Gene3D" id="3.10.450.50">
    <property type="match status" value="1"/>
</dbReference>
<dbReference type="SMART" id="SM00804">
    <property type="entry name" value="TAP_C"/>
    <property type="match status" value="1"/>
</dbReference>
<evidence type="ECO:0000256" key="2">
    <source>
        <dbReference type="ARBA" id="ARBA00009285"/>
    </source>
</evidence>
<dbReference type="SUPFAM" id="SSF54427">
    <property type="entry name" value="NTF2-like"/>
    <property type="match status" value="1"/>
</dbReference>
<dbReference type="InterPro" id="IPR001611">
    <property type="entry name" value="Leu-rich_rpt"/>
</dbReference>
<reference evidence="11 12" key="1">
    <citation type="submission" date="2017-03" db="EMBL/GenBank/DDBJ databases">
        <title>Genomes of endolithic fungi from Antarctica.</title>
        <authorList>
            <person name="Coleine C."/>
            <person name="Masonjones S."/>
            <person name="Stajich J.E."/>
        </authorList>
    </citation>
    <scope>NUCLEOTIDE SEQUENCE [LARGE SCALE GENOMIC DNA]</scope>
    <source>
        <strain evidence="11 12">CCFEE 5187</strain>
    </source>
</reference>
<keyword evidence="5" id="KW-0677">Repeat</keyword>
<dbReference type="InterPro" id="IPR057125">
    <property type="entry name" value="NXF1/2/3/5-like_LRR"/>
</dbReference>
<dbReference type="GO" id="GO:0003723">
    <property type="term" value="F:RNA binding"/>
    <property type="evidence" value="ECO:0007669"/>
    <property type="project" value="TreeGrafter"/>
</dbReference>
<keyword evidence="4" id="KW-0433">Leucine-rich repeat</keyword>
<evidence type="ECO:0000256" key="6">
    <source>
        <dbReference type="ARBA" id="ARBA00022816"/>
    </source>
</evidence>
<dbReference type="InterPro" id="IPR032710">
    <property type="entry name" value="NTF2-like_dom_sf"/>
</dbReference>
<dbReference type="Pfam" id="PF24048">
    <property type="entry name" value="LRR_NXF1-5"/>
    <property type="match status" value="1"/>
</dbReference>
<dbReference type="CDD" id="cd14342">
    <property type="entry name" value="UBA_TAP-C"/>
    <property type="match status" value="1"/>
</dbReference>
<dbReference type="Gene3D" id="1.10.8.10">
    <property type="entry name" value="DNA helicase RuvA subunit, C-terminal domain"/>
    <property type="match status" value="1"/>
</dbReference>
<dbReference type="InterPro" id="IPR030217">
    <property type="entry name" value="NXF_fam"/>
</dbReference>
<dbReference type="PROSITE" id="PS51281">
    <property type="entry name" value="TAP_C"/>
    <property type="match status" value="1"/>
</dbReference>
<evidence type="ECO:0000256" key="1">
    <source>
        <dbReference type="ARBA" id="ARBA00004123"/>
    </source>
</evidence>
<evidence type="ECO:0000256" key="7">
    <source>
        <dbReference type="ARBA" id="ARBA00023242"/>
    </source>
</evidence>
<dbReference type="InterPro" id="IPR018222">
    <property type="entry name" value="Nuclear_transport_factor_2_euk"/>
</dbReference>
<feature type="domain" description="TAP-C" evidence="10">
    <location>
        <begin position="599"/>
        <end position="652"/>
    </location>
</feature>
<dbReference type="PROSITE" id="PS51450">
    <property type="entry name" value="LRR"/>
    <property type="match status" value="1"/>
</dbReference>
<name>A0A4U0VLM6_9PEZI</name>
<sequence>MTASSIAARRHAAPAGTSRGGIAKRRGAVRADRDGDLMMDAPGRGRGKIGKAGARTSTGSAGTPLAARTADSRGARNLERLTAGLGGVSRPRASNSQKPLKEIKITGWSGNKAKASDDGGVSTLIAWLEKRATTRNGAAKKAVKIKKSRVDGETLVISVNEDDVPAVLRVNGFVFAGVNIAMERPRSMSPETSQSGAGHELKRLLTSVIDRRYNSSTKLLDLRDLAHDPEIAATGLFNEKESTRAKFFPALMKVCEGIFGTLQQRKEAVLSITLENNEIPSTTAITTIAPTFPDLKNLDLSNNQFRDIASLEGWKLKFRHLEHLVLSGNPIEQENPDYHATITRWYPGLRFLNGVQVRSEEEAAINIKGVTRALPFPVKGPSFVDQDKVAENFIKNFFPGFDSDRATLANYYYDAQSDFSLSVNTAAMRDPNQQQTGVPQEWDSYIKKSRNLKKVTHLPARMSRHFRGPQAIAECWATLPTTRHPDLAMDPSKWLIECQPIPYVPDPSGQSPLGVSGLLITLHGEYEEIDVPSGQAKKQRSFDRTFVLGPGGGPEGVRVVNDLLTVRAYGGFAAFKPEEENAVSTVAAAPGAPGGITIEVAEQMVVELTKQTGMLPQYSKDCLEQAGWDFNKALETFAAVRQNLPAEYFAQAPVLV</sequence>
<keyword evidence="12" id="KW-1185">Reference proteome</keyword>
<evidence type="ECO:0000256" key="3">
    <source>
        <dbReference type="ARBA" id="ARBA00022448"/>
    </source>
</evidence>
<evidence type="ECO:0000256" key="8">
    <source>
        <dbReference type="SAM" id="MobiDB-lite"/>
    </source>
</evidence>
<dbReference type="PANTHER" id="PTHR10662:SF22">
    <property type="entry name" value="NUCLEAR RNA EXPORT FACTOR 1"/>
    <property type="match status" value="1"/>
</dbReference>
<proteinExistence type="inferred from homology"/>
<keyword evidence="6" id="KW-0509">mRNA transport</keyword>
<keyword evidence="3" id="KW-0813">Transport</keyword>
<evidence type="ECO:0000256" key="5">
    <source>
        <dbReference type="ARBA" id="ARBA00022737"/>
    </source>
</evidence>
<dbReference type="InterPro" id="IPR009060">
    <property type="entry name" value="UBA-like_sf"/>
</dbReference>
<dbReference type="Gene3D" id="3.80.10.10">
    <property type="entry name" value="Ribonuclease Inhibitor"/>
    <property type="match status" value="1"/>
</dbReference>
<dbReference type="Pfam" id="PF18444">
    <property type="entry name" value="RRM_9"/>
    <property type="match status" value="1"/>
</dbReference>
<dbReference type="EMBL" id="NAJN01002668">
    <property type="protein sequence ID" value="TKA50053.1"/>
    <property type="molecule type" value="Genomic_DNA"/>
</dbReference>
<dbReference type="GO" id="GO:0005634">
    <property type="term" value="C:nucleus"/>
    <property type="evidence" value="ECO:0007669"/>
    <property type="project" value="UniProtKB-SubCell"/>
</dbReference>
<dbReference type="FunFam" id="3.10.450.50:FF:000013">
    <property type="entry name" value="mRNA export factor mex67"/>
    <property type="match status" value="1"/>
</dbReference>
<dbReference type="AlphaFoldDB" id="A0A4U0VLM6"/>
<comment type="similarity">
    <text evidence="2">Belongs to the NXF family.</text>
</comment>
<comment type="subcellular location">
    <subcellularLocation>
        <location evidence="1">Nucleus</location>
    </subcellularLocation>
</comment>
<evidence type="ECO:0008006" key="13">
    <source>
        <dbReference type="Google" id="ProtNLM"/>
    </source>
</evidence>
<organism evidence="11 12">
    <name type="scientific">Cryomyces minteri</name>
    <dbReference type="NCBI Taxonomy" id="331657"/>
    <lineage>
        <taxon>Eukaryota</taxon>
        <taxon>Fungi</taxon>
        <taxon>Dikarya</taxon>
        <taxon>Ascomycota</taxon>
        <taxon>Pezizomycotina</taxon>
        <taxon>Dothideomycetes</taxon>
        <taxon>Dothideomycetes incertae sedis</taxon>
        <taxon>Cryomyces</taxon>
    </lineage>
</organism>
<dbReference type="InterPro" id="IPR040736">
    <property type="entry name" value="Mex67_RRM"/>
</dbReference>
<feature type="domain" description="NTF2" evidence="9">
    <location>
        <begin position="389"/>
        <end position="566"/>
    </location>
</feature>
<evidence type="ECO:0000259" key="9">
    <source>
        <dbReference type="PROSITE" id="PS50177"/>
    </source>
</evidence>
<dbReference type="Pfam" id="PF22602">
    <property type="entry name" value="NXF_NTF2"/>
    <property type="match status" value="1"/>
</dbReference>
<feature type="region of interest" description="Disordered" evidence="8">
    <location>
        <begin position="1"/>
        <end position="71"/>
    </location>
</feature>
<dbReference type="Pfam" id="PF03943">
    <property type="entry name" value="TAP_C"/>
    <property type="match status" value="1"/>
</dbReference>
<dbReference type="PROSITE" id="PS50177">
    <property type="entry name" value="NTF2_DOMAIN"/>
    <property type="match status" value="1"/>
</dbReference>
<dbReference type="PANTHER" id="PTHR10662">
    <property type="entry name" value="NUCLEAR RNA EXPORT FACTOR"/>
    <property type="match status" value="1"/>
</dbReference>
<keyword evidence="7" id="KW-0539">Nucleus</keyword>
<dbReference type="SUPFAM" id="SSF46934">
    <property type="entry name" value="UBA-like"/>
    <property type="match status" value="1"/>
</dbReference>
<evidence type="ECO:0000313" key="11">
    <source>
        <dbReference type="EMBL" id="TKA50053.1"/>
    </source>
</evidence>
<dbReference type="InterPro" id="IPR032675">
    <property type="entry name" value="LRR_dom_sf"/>
</dbReference>
<dbReference type="GO" id="GO:0016973">
    <property type="term" value="P:poly(A)+ mRNA export from nucleus"/>
    <property type="evidence" value="ECO:0007669"/>
    <property type="project" value="TreeGrafter"/>
</dbReference>
<evidence type="ECO:0000313" key="12">
    <source>
        <dbReference type="Proteomes" id="UP000308768"/>
    </source>
</evidence>
<dbReference type="OrthoDB" id="25872at2759"/>
<evidence type="ECO:0000256" key="4">
    <source>
        <dbReference type="ARBA" id="ARBA00022614"/>
    </source>
</evidence>
<protein>
    <recommendedName>
        <fullName evidence="13">mRNA export factor mex67</fullName>
    </recommendedName>
</protein>
<dbReference type="SUPFAM" id="SSF52058">
    <property type="entry name" value="L domain-like"/>
    <property type="match status" value="1"/>
</dbReference>
<evidence type="ECO:0000259" key="10">
    <source>
        <dbReference type="PROSITE" id="PS51281"/>
    </source>
</evidence>
<dbReference type="Proteomes" id="UP000308768">
    <property type="component" value="Unassembled WGS sequence"/>
</dbReference>